<dbReference type="RefSeq" id="XP_022629540.1">
    <property type="nucleotide sequence ID" value="XM_022771656.1"/>
</dbReference>
<proteinExistence type="predicted"/>
<protein>
    <submittedName>
        <fullName evidence="1">LALA0S07e07426g1_1</fullName>
    </submittedName>
</protein>
<dbReference type="GeneID" id="34686819"/>
<dbReference type="AlphaFoldDB" id="A0A0C7NCF3"/>
<accession>A0A0C7NCF3</accession>
<keyword evidence="2" id="KW-1185">Reference proteome</keyword>
<sequence length="251" mass="28353">MGAPSKFSSVHDAAQYVNDELHRRSLLPASRKLQFPSLDEAALKPHSNRINNDKLTINTVHKLLKRLDALESLNVPVQSLEDTTSMLRIPIENQPRLVAEKKIVKPSLQQRHQQVSARRSEVMLEQLRARLKQEGPDLTWSTRPIPEAVDVTNQKESSDCITLQLRNLASHKATSSAALKQLIGFLHECNGYLYTRCVHNYECQVPDKIELDLTTGESSVDPELRGSLDKLQELINDWHDIAELLKGKTEG</sequence>
<dbReference type="Proteomes" id="UP000054304">
    <property type="component" value="Unassembled WGS sequence"/>
</dbReference>
<evidence type="ECO:0000313" key="1">
    <source>
        <dbReference type="EMBL" id="CEP63319.1"/>
    </source>
</evidence>
<gene>
    <name evidence="1" type="ORF">LALA0_S07e07426g</name>
</gene>
<dbReference type="OrthoDB" id="4035321at2759"/>
<reference evidence="1 2" key="1">
    <citation type="submission" date="2014-12" db="EMBL/GenBank/DDBJ databases">
        <authorList>
            <person name="Neuveglise Cecile"/>
        </authorList>
    </citation>
    <scope>NUCLEOTIDE SEQUENCE [LARGE SCALE GENOMIC DNA]</scope>
    <source>
        <strain evidence="1 2">CBS 12615</strain>
    </source>
</reference>
<organism evidence="1 2">
    <name type="scientific">Lachancea lanzarotensis</name>
    <dbReference type="NCBI Taxonomy" id="1245769"/>
    <lineage>
        <taxon>Eukaryota</taxon>
        <taxon>Fungi</taxon>
        <taxon>Dikarya</taxon>
        <taxon>Ascomycota</taxon>
        <taxon>Saccharomycotina</taxon>
        <taxon>Saccharomycetes</taxon>
        <taxon>Saccharomycetales</taxon>
        <taxon>Saccharomycetaceae</taxon>
        <taxon>Lachancea</taxon>
    </lineage>
</organism>
<name>A0A0C7NCF3_9SACH</name>
<evidence type="ECO:0000313" key="2">
    <source>
        <dbReference type="Proteomes" id="UP000054304"/>
    </source>
</evidence>
<dbReference type="HOGENOM" id="CLU_963355_0_0_1"/>
<dbReference type="EMBL" id="LN736366">
    <property type="protein sequence ID" value="CEP63319.1"/>
    <property type="molecule type" value="Genomic_DNA"/>
</dbReference>